<evidence type="ECO:0000313" key="1">
    <source>
        <dbReference type="EMBL" id="KAJ9709402.1"/>
    </source>
</evidence>
<accession>A0AA39ECH8</accession>
<name>A0AA39ECH8_VITRO</name>
<proteinExistence type="predicted"/>
<dbReference type="InterPro" id="IPR035513">
    <property type="entry name" value="Invertase/methylesterase_inhib"/>
</dbReference>
<comment type="caution">
    <text evidence="1">The sequence shown here is derived from an EMBL/GenBank/DDBJ whole genome shotgun (WGS) entry which is preliminary data.</text>
</comment>
<dbReference type="Gene3D" id="1.20.140.40">
    <property type="entry name" value="Invertase/pectin methylesterase inhibitor family protein"/>
    <property type="match status" value="1"/>
</dbReference>
<protein>
    <submittedName>
        <fullName evidence="1">Uncharacterized protein</fullName>
    </submittedName>
</protein>
<dbReference type="Proteomes" id="UP001168098">
    <property type="component" value="Unassembled WGS sequence"/>
</dbReference>
<dbReference type="SUPFAM" id="SSF101148">
    <property type="entry name" value="Plant invertase/pectin methylesterase inhibitor"/>
    <property type="match status" value="1"/>
</dbReference>
<sequence>MRIAWIHLICPIIDQEWVAFILTVLCSKASYIYVKDLTHSALELALAKANQTLVHIRELFKNTIDPVLYRFYGICIDEYQEAVIRHLPGVISALESNNYESADTCEHQFVPKKSPMVDENKECSHARTLTFLF</sequence>
<dbReference type="AlphaFoldDB" id="A0AA39ECH8"/>
<organism evidence="1 2">
    <name type="scientific">Vitis rotundifolia</name>
    <name type="common">Muscadine grape</name>
    <dbReference type="NCBI Taxonomy" id="103349"/>
    <lineage>
        <taxon>Eukaryota</taxon>
        <taxon>Viridiplantae</taxon>
        <taxon>Streptophyta</taxon>
        <taxon>Embryophyta</taxon>
        <taxon>Tracheophyta</taxon>
        <taxon>Spermatophyta</taxon>
        <taxon>Magnoliopsida</taxon>
        <taxon>eudicotyledons</taxon>
        <taxon>Gunneridae</taxon>
        <taxon>Pentapetalae</taxon>
        <taxon>rosids</taxon>
        <taxon>Vitales</taxon>
        <taxon>Vitaceae</taxon>
        <taxon>Viteae</taxon>
        <taxon>Vitis</taxon>
    </lineage>
</organism>
<reference evidence="1 2" key="1">
    <citation type="journal article" date="2023" name="BMC Biotechnol.">
        <title>Vitis rotundifolia cv Carlos genome sequencing.</title>
        <authorList>
            <person name="Huff M."/>
            <person name="Hulse-Kemp A."/>
            <person name="Scheffler B."/>
            <person name="Youngblood R."/>
            <person name="Simpson S."/>
            <person name="Babiker E."/>
            <person name="Staton M."/>
        </authorList>
    </citation>
    <scope>NUCLEOTIDE SEQUENCE [LARGE SCALE GENOMIC DNA]</scope>
    <source>
        <tissue evidence="1">Leaf</tissue>
    </source>
</reference>
<keyword evidence="2" id="KW-1185">Reference proteome</keyword>
<gene>
    <name evidence="1" type="ORF">PVL29_001060</name>
</gene>
<evidence type="ECO:0000313" key="2">
    <source>
        <dbReference type="Proteomes" id="UP001168098"/>
    </source>
</evidence>
<dbReference type="EMBL" id="JARBHA010000001">
    <property type="protein sequence ID" value="KAJ9709402.1"/>
    <property type="molecule type" value="Genomic_DNA"/>
</dbReference>